<comment type="caution">
    <text evidence="2">The sequence shown here is derived from an EMBL/GenBank/DDBJ whole genome shotgun (WGS) entry which is preliminary data.</text>
</comment>
<name>A0AA36DI82_CYLNA</name>
<sequence>MVVAYTCKKFTLSMVILTATQLVLCGDEVPPKPTALVSTPVVRWPAAHNRQIAAYSPTGVVHVYTIIREKATINRTMVDQEKMAAFQAHLRERIQWDDEEPPGGWTDLSKLNITKKQGSGTGTNQKRSAVLSLDENGKAWIEKRKAEGEKHFKTVYGYLKFIPKPGSEAEKEFAKRAAPFMEQINKELADENAPWMQEVMDSPFVRFD</sequence>
<keyword evidence="3" id="KW-1185">Reference proteome</keyword>
<evidence type="ECO:0000313" key="3">
    <source>
        <dbReference type="Proteomes" id="UP001176961"/>
    </source>
</evidence>
<dbReference type="Proteomes" id="UP001176961">
    <property type="component" value="Unassembled WGS sequence"/>
</dbReference>
<organism evidence="2 3">
    <name type="scientific">Cylicocyclus nassatus</name>
    <name type="common">Nematode worm</name>
    <dbReference type="NCBI Taxonomy" id="53992"/>
    <lineage>
        <taxon>Eukaryota</taxon>
        <taxon>Metazoa</taxon>
        <taxon>Ecdysozoa</taxon>
        <taxon>Nematoda</taxon>
        <taxon>Chromadorea</taxon>
        <taxon>Rhabditida</taxon>
        <taxon>Rhabditina</taxon>
        <taxon>Rhabditomorpha</taxon>
        <taxon>Strongyloidea</taxon>
        <taxon>Strongylidae</taxon>
        <taxon>Cylicocyclus</taxon>
    </lineage>
</organism>
<dbReference type="EMBL" id="CATQJL010000001">
    <property type="protein sequence ID" value="CAJ0588146.1"/>
    <property type="molecule type" value="Genomic_DNA"/>
</dbReference>
<proteinExistence type="predicted"/>
<gene>
    <name evidence="2" type="ORF">CYNAS_LOCUS129</name>
</gene>
<feature type="chain" id="PRO_5041417870" evidence="1">
    <location>
        <begin position="26"/>
        <end position="208"/>
    </location>
</feature>
<evidence type="ECO:0000256" key="1">
    <source>
        <dbReference type="SAM" id="SignalP"/>
    </source>
</evidence>
<feature type="signal peptide" evidence="1">
    <location>
        <begin position="1"/>
        <end position="25"/>
    </location>
</feature>
<evidence type="ECO:0000313" key="2">
    <source>
        <dbReference type="EMBL" id="CAJ0588146.1"/>
    </source>
</evidence>
<accession>A0AA36DI82</accession>
<dbReference type="AlphaFoldDB" id="A0AA36DI82"/>
<keyword evidence="1" id="KW-0732">Signal</keyword>
<reference evidence="2" key="1">
    <citation type="submission" date="2023-07" db="EMBL/GenBank/DDBJ databases">
        <authorList>
            <consortium name="CYATHOMIX"/>
        </authorList>
    </citation>
    <scope>NUCLEOTIDE SEQUENCE</scope>
    <source>
        <strain evidence="2">N/A</strain>
    </source>
</reference>
<protein>
    <submittedName>
        <fullName evidence="2">Uncharacterized protein</fullName>
    </submittedName>
</protein>